<feature type="transmembrane region" description="Helical" evidence="2">
    <location>
        <begin position="12"/>
        <end position="32"/>
    </location>
</feature>
<keyword evidence="2" id="KW-0812">Transmembrane</keyword>
<sequence length="385" mass="43609">MKTHLGKKWYQNNLLCIIMLVIFPPIGLFLLWKYHRTWKTMIRWVATVLSVLWGIFFVVVANGETPESIHISSQDITIEIKDTISVPIDVQPEGTQNLVKFQSEDESIVSFEEDQKQEVFTGKITALKEGSTTIFAYYHDKVISNKIKVEVVDTQKQKVREKAAADIDKNIVALGTITLEKQEAIKNIRTSYDALDKKGQQLVKHYTELEKAEKTIEKLQNEEKQQIKTVEKDIEDIGTVSLKSKASIQKARKEYDALRKASQKKVSNYTVLVSAEKAYQDLETKEQQKAEAKQQEAIKKQQEAAAKQQQENEAAAKQQQNSTNETYHEEQNSPSQGLVYWTPNGGKYHASSSCRTLKKSKTIIQGTVEEAKAAGKDALCKVCGH</sequence>
<name>A0ABS9R7Y0_9FIRM</name>
<evidence type="ECO:0000313" key="3">
    <source>
        <dbReference type="EMBL" id="MCH4284894.1"/>
    </source>
</evidence>
<keyword evidence="4" id="KW-1185">Reference proteome</keyword>
<comment type="caution">
    <text evidence="3">The sequence shown here is derived from an EMBL/GenBank/DDBJ whole genome shotgun (WGS) entry which is preliminary data.</text>
</comment>
<evidence type="ECO:0000313" key="4">
    <source>
        <dbReference type="Proteomes" id="UP001202402"/>
    </source>
</evidence>
<keyword evidence="2" id="KW-1133">Transmembrane helix</keyword>
<protein>
    <submittedName>
        <fullName evidence="3">Uncharacterized protein</fullName>
    </submittedName>
</protein>
<dbReference type="Gene3D" id="2.60.40.1080">
    <property type="match status" value="1"/>
</dbReference>
<reference evidence="3 4" key="1">
    <citation type="submission" date="2022-02" db="EMBL/GenBank/DDBJ databases">
        <title>Genome of Erysipelotrichaceae sp. nov. NSJ-176 isolated from human feces.</title>
        <authorList>
            <person name="Abdugheni R."/>
        </authorList>
    </citation>
    <scope>NUCLEOTIDE SEQUENCE [LARGE SCALE GENOMIC DNA]</scope>
    <source>
        <strain evidence="3 4">NSJ-176</strain>
    </source>
</reference>
<dbReference type="Proteomes" id="UP001202402">
    <property type="component" value="Unassembled WGS sequence"/>
</dbReference>
<organism evidence="3 4">
    <name type="scientific">Amedibacillus hominis</name>
    <dbReference type="NCBI Taxonomy" id="2897776"/>
    <lineage>
        <taxon>Bacteria</taxon>
        <taxon>Bacillati</taxon>
        <taxon>Bacillota</taxon>
        <taxon>Erysipelotrichia</taxon>
        <taxon>Erysipelotrichales</taxon>
        <taxon>Erysipelotrichaceae</taxon>
        <taxon>Amedibacillus</taxon>
    </lineage>
</organism>
<proteinExistence type="predicted"/>
<evidence type="ECO:0000256" key="2">
    <source>
        <dbReference type="SAM" id="Phobius"/>
    </source>
</evidence>
<dbReference type="InterPro" id="IPR008964">
    <property type="entry name" value="Invasin/intimin_cell_adhesion"/>
</dbReference>
<gene>
    <name evidence="3" type="ORF">LQE99_07085</name>
</gene>
<evidence type="ECO:0000256" key="1">
    <source>
        <dbReference type="SAM" id="MobiDB-lite"/>
    </source>
</evidence>
<dbReference type="RefSeq" id="WP_117452776.1">
    <property type="nucleotide sequence ID" value="NZ_JAKVPQ010000004.1"/>
</dbReference>
<dbReference type="EMBL" id="JAKVPQ010000004">
    <property type="protein sequence ID" value="MCH4284894.1"/>
    <property type="molecule type" value="Genomic_DNA"/>
</dbReference>
<feature type="region of interest" description="Disordered" evidence="1">
    <location>
        <begin position="293"/>
        <end position="342"/>
    </location>
</feature>
<dbReference type="SUPFAM" id="SSF49373">
    <property type="entry name" value="Invasin/intimin cell-adhesion fragments"/>
    <property type="match status" value="1"/>
</dbReference>
<feature type="transmembrane region" description="Helical" evidence="2">
    <location>
        <begin position="44"/>
        <end position="63"/>
    </location>
</feature>
<keyword evidence="2" id="KW-0472">Membrane</keyword>
<feature type="compositionally biased region" description="Low complexity" evidence="1">
    <location>
        <begin position="303"/>
        <end position="320"/>
    </location>
</feature>
<accession>A0ABS9R7Y0</accession>
<feature type="compositionally biased region" description="Basic and acidic residues" evidence="1">
    <location>
        <begin position="293"/>
        <end position="302"/>
    </location>
</feature>